<dbReference type="GO" id="GO:0032259">
    <property type="term" value="P:methylation"/>
    <property type="evidence" value="ECO:0007669"/>
    <property type="project" value="UniProtKB-KW"/>
</dbReference>
<dbReference type="AlphaFoldDB" id="A0A9D4TZV8"/>
<evidence type="ECO:0000256" key="3">
    <source>
        <dbReference type="ARBA" id="ARBA00022737"/>
    </source>
</evidence>
<evidence type="ECO:0000256" key="1">
    <source>
        <dbReference type="ARBA" id="ARBA00022603"/>
    </source>
</evidence>
<dbReference type="Pfam" id="PF08241">
    <property type="entry name" value="Methyltransf_11"/>
    <property type="match status" value="1"/>
</dbReference>
<dbReference type="InterPro" id="IPR013216">
    <property type="entry name" value="Methyltransf_11"/>
</dbReference>
<reference evidence="6" key="1">
    <citation type="journal article" date="2019" name="Plant J.">
        <title>Chlorella vulgaris genome assembly and annotation reveals the molecular basis for metabolic acclimation to high light conditions.</title>
        <authorList>
            <person name="Cecchin M."/>
            <person name="Marcolungo L."/>
            <person name="Rossato M."/>
            <person name="Girolomoni L."/>
            <person name="Cosentino E."/>
            <person name="Cuine S."/>
            <person name="Li-Beisson Y."/>
            <person name="Delledonne M."/>
            <person name="Ballottari M."/>
        </authorList>
    </citation>
    <scope>NUCLEOTIDE SEQUENCE</scope>
    <source>
        <strain evidence="6">211/11P</strain>
    </source>
</reference>
<dbReference type="Pfam" id="PF02493">
    <property type="entry name" value="MORN"/>
    <property type="match status" value="3"/>
</dbReference>
<gene>
    <name evidence="6" type="ORF">D9Q98_000878</name>
</gene>
<feature type="domain" description="Methyltransferase type 11" evidence="5">
    <location>
        <begin position="347"/>
        <end position="447"/>
    </location>
</feature>
<feature type="compositionally biased region" description="Polar residues" evidence="4">
    <location>
        <begin position="624"/>
        <end position="633"/>
    </location>
</feature>
<evidence type="ECO:0000259" key="5">
    <source>
        <dbReference type="Pfam" id="PF08241"/>
    </source>
</evidence>
<dbReference type="InterPro" id="IPR050602">
    <property type="entry name" value="Malonyl-ACP_OMT"/>
</dbReference>
<dbReference type="SUPFAM" id="SSF53335">
    <property type="entry name" value="S-adenosyl-L-methionine-dependent methyltransferases"/>
    <property type="match status" value="1"/>
</dbReference>
<dbReference type="GO" id="GO:0016020">
    <property type="term" value="C:membrane"/>
    <property type="evidence" value="ECO:0007669"/>
    <property type="project" value="UniProtKB-ARBA"/>
</dbReference>
<keyword evidence="7" id="KW-1185">Reference proteome</keyword>
<sequence length="633" mass="66726">MLWQDSGCGAQCSMSLQDAEQLAVDAGFTFKGDDSTRADLQTMFEHFDVNSLSSFRRLFSTHQLRPGPLPVGTATGGKAKRGKATCLPADYGGSSSSSASSSGWQVQQEGESVYIGGVKNGKREGSGILLSRGRSSWQLHIGQFAEGSCNGLGVVTSSGGERLEGNFLDGMPWGPAVYIFAPPQQPEQAAAGPASHRSRLQYVGMMNGRPLGMGRTAWTDGSQEFGQFDGLTCCQGLEEAEVSGVLAVADDNSSKARALEAAIQEALRQDPLIAQQAQSLFESVPAARTTGITQLDMFDGPLKALHRDRAAQSPLAPDPLVDEVATRLLDRLEDCRRSFETAIVLGGAGAKVAERLAGGRSGIQQVIHVDTSMAMLERARSHVEASSSGRQQPHTRYVHWQADSEILPLEPGCADLVVSCLGLHWVNDVPGVMAQCRHALKPDGLFLGAMLGGQTLQELRIACTVAQQDREGGVSPRVSPLAQVRDAGNLLMRAGLAIPAVDVDDIQVHYADVVQLVQHLRSMGESSGLTKRRQQLPRDVALAAAAAYAGLFAEEDGSIPATYEVIYMTGWAPHPGQQQPAKRGSATVSFEALEKELGPEGEDGSGSGGGAAGASSDGTSSKGEATSTDSKGV</sequence>
<evidence type="ECO:0000256" key="4">
    <source>
        <dbReference type="SAM" id="MobiDB-lite"/>
    </source>
</evidence>
<dbReference type="GO" id="GO:0032981">
    <property type="term" value="P:mitochondrial respiratory chain complex I assembly"/>
    <property type="evidence" value="ECO:0007669"/>
    <property type="project" value="TreeGrafter"/>
</dbReference>
<dbReference type="PANTHER" id="PTHR13090:SF1">
    <property type="entry name" value="ARGININE-HYDROXYLASE NDUFAF5, MITOCHONDRIAL"/>
    <property type="match status" value="1"/>
</dbReference>
<dbReference type="InterPro" id="IPR003409">
    <property type="entry name" value="MORN"/>
</dbReference>
<accession>A0A9D4TZV8</accession>
<feature type="compositionally biased region" description="Low complexity" evidence="4">
    <location>
        <begin position="613"/>
        <end position="623"/>
    </location>
</feature>
<organism evidence="6 7">
    <name type="scientific">Chlorella vulgaris</name>
    <name type="common">Green alga</name>
    <dbReference type="NCBI Taxonomy" id="3077"/>
    <lineage>
        <taxon>Eukaryota</taxon>
        <taxon>Viridiplantae</taxon>
        <taxon>Chlorophyta</taxon>
        <taxon>core chlorophytes</taxon>
        <taxon>Trebouxiophyceae</taxon>
        <taxon>Chlorellales</taxon>
        <taxon>Chlorellaceae</taxon>
        <taxon>Chlorella clade</taxon>
        <taxon>Chlorella</taxon>
    </lineage>
</organism>
<dbReference type="OrthoDB" id="16816at2759"/>
<dbReference type="Gene3D" id="3.40.50.150">
    <property type="entry name" value="Vaccinia Virus protein VP39"/>
    <property type="match status" value="1"/>
</dbReference>
<evidence type="ECO:0000313" key="7">
    <source>
        <dbReference type="Proteomes" id="UP001055712"/>
    </source>
</evidence>
<dbReference type="EMBL" id="SIDB01000001">
    <property type="protein sequence ID" value="KAI3438449.1"/>
    <property type="molecule type" value="Genomic_DNA"/>
</dbReference>
<dbReference type="GO" id="GO:0008757">
    <property type="term" value="F:S-adenosylmethionine-dependent methyltransferase activity"/>
    <property type="evidence" value="ECO:0007669"/>
    <property type="project" value="InterPro"/>
</dbReference>
<comment type="caution">
    <text evidence="6">The sequence shown here is derived from an EMBL/GenBank/DDBJ whole genome shotgun (WGS) entry which is preliminary data.</text>
</comment>
<dbReference type="GO" id="GO:0005739">
    <property type="term" value="C:mitochondrion"/>
    <property type="evidence" value="ECO:0007669"/>
    <property type="project" value="TreeGrafter"/>
</dbReference>
<evidence type="ECO:0000313" key="6">
    <source>
        <dbReference type="EMBL" id="KAI3438449.1"/>
    </source>
</evidence>
<feature type="region of interest" description="Disordered" evidence="4">
    <location>
        <begin position="575"/>
        <end position="633"/>
    </location>
</feature>
<name>A0A9D4TZV8_CHLVU</name>
<dbReference type="PANTHER" id="PTHR13090">
    <property type="entry name" value="ARGININE-HYDROXYLASE NDUFAF5, MITOCHONDRIAL"/>
    <property type="match status" value="1"/>
</dbReference>
<dbReference type="Proteomes" id="UP001055712">
    <property type="component" value="Unassembled WGS sequence"/>
</dbReference>
<protein>
    <recommendedName>
        <fullName evidence="5">Methyltransferase type 11 domain-containing protein</fullName>
    </recommendedName>
</protein>
<keyword evidence="2" id="KW-0808">Transferase</keyword>
<keyword evidence="1" id="KW-0489">Methyltransferase</keyword>
<proteinExistence type="predicted"/>
<evidence type="ECO:0000256" key="2">
    <source>
        <dbReference type="ARBA" id="ARBA00022679"/>
    </source>
</evidence>
<reference evidence="6" key="2">
    <citation type="submission" date="2020-11" db="EMBL/GenBank/DDBJ databases">
        <authorList>
            <person name="Cecchin M."/>
            <person name="Marcolungo L."/>
            <person name="Rossato M."/>
            <person name="Girolomoni L."/>
            <person name="Cosentino E."/>
            <person name="Cuine S."/>
            <person name="Li-Beisson Y."/>
            <person name="Delledonne M."/>
            <person name="Ballottari M."/>
        </authorList>
    </citation>
    <scope>NUCLEOTIDE SEQUENCE</scope>
    <source>
        <strain evidence="6">211/11P</strain>
        <tissue evidence="6">Whole cell</tissue>
    </source>
</reference>
<dbReference type="InterPro" id="IPR029063">
    <property type="entry name" value="SAM-dependent_MTases_sf"/>
</dbReference>
<keyword evidence="3" id="KW-0677">Repeat</keyword>
<dbReference type="CDD" id="cd02440">
    <property type="entry name" value="AdoMet_MTases"/>
    <property type="match status" value="1"/>
</dbReference>
<dbReference type="SUPFAM" id="SSF82185">
    <property type="entry name" value="Histone H3 K4-specific methyltransferase SET7/9 N-terminal domain"/>
    <property type="match status" value="1"/>
</dbReference>